<dbReference type="AlphaFoldDB" id="A0AAD1XK25"/>
<name>A0AAD1XK25_EUPCR</name>
<gene>
    <name evidence="3" type="ORF">ECRASSUSDP1_LOCUS15430</name>
</gene>
<protein>
    <submittedName>
        <fullName evidence="3">Uncharacterized protein</fullName>
    </submittedName>
</protein>
<dbReference type="EMBL" id="CAMPGE010015457">
    <property type="protein sequence ID" value="CAI2374079.1"/>
    <property type="molecule type" value="Genomic_DNA"/>
</dbReference>
<sequence length="1162" mass="132057">MEQIAHEFECKRIKQSDETFRLRYTGTTVHMNDIKYRLLELDYEYVDIFVSERCVFDLSERIKLPGKHISIISPIFEVIGDNILYNGSHGLHEDRHGLHGGNFSVLACQFLNHGTLTVQSGGAGGRKGEHGRNGSPGSSGKNAPKITTIEEFDQAKEEGFQMKEQKRWNEKDEGTAFNVVAGIFSFGIHEAARPHPERHILYTVKGEQGKDGTPGGPGGPGGEGGKLGFLCIINLYNPEDSDSVKMIKYQGSNGYKGEKGENGSWGIGGYGGADNYVVLVEQLTKNWSSVRDRWCYNPFDKGIHADSCGQGDIGSTNFNIVGDEPTLPPPPVSVHLNLGLLTLQYTITLLLESKSNRLEPEKANMIAQLFKARENNVESEHFRFNFTSLANEFEEIEYVKDCLADEKQEHVSMLYENLFKVMLLYTQTEKYKNQESDNNYTVMHLLTALSSRILAFRSANSEILTTDIVYFTEKVIKNIDELKSIQNVERIDKLQKDNEEKFNQIISEANNSLKEFHEAIKICEEKVDKNIDAMMKKLVTEIAKADTDQKKLEQARAKFAEQLPLKTSLGCLKVAGTAMSIAGPQGALAGSGITALASVGEELLKDPDQLPLKALEARAEIVKSYQEHTTKTNKTIVADAKAKLEAYKTIMESVSLSSKTEEGKLVAEKYEKACADLYACSDFTDEKAVKRACASFNDLDNKLGDLFKKEGDCLKAEAERWENINARFEIGFSTAKGSIEVYNQIQKDQKALDEMDKAIKLNKTVIDKLRKRKKNIENNMKEQVDSMTSKLTNFKGELTGQSHVILDIMQWRMLDYLKDIKNDMTNVTSDVKTNKEFEYVFSKMEATISFLTKIYHHIEDSKDKIRNYEYIGALAKLSHHSEVPSEILKLRKIITQSQIIELENKVKSAVKHMYFPFGSLFLTRECPEVKEKLQKIKTEGLEEEAGIEANNIITLVKDHMMSISEMDVAIIIKEFQMSKYNDQFCIWKKENEVVQSYIHRLLSGEKVEFTAGIDQCRHSCVKFNFVDLKFIHRDESLQADLEETLERFNIEMTHMGDSYYRFDRKVYCIQSRELKLYWSINGDERNNAYTKLSKAEPILSPYCTWKIRLTPKDGSFDTLSAYSGDIDLYLCGKGTYLNEEEVKEKSELRMEEYYSKQLIVNT</sequence>
<comment type="caution">
    <text evidence="3">The sequence shown here is derived from an EMBL/GenBank/DDBJ whole genome shotgun (WGS) entry which is preliminary data.</text>
</comment>
<reference evidence="3" key="1">
    <citation type="submission" date="2023-07" db="EMBL/GenBank/DDBJ databases">
        <authorList>
            <consortium name="AG Swart"/>
            <person name="Singh M."/>
            <person name="Singh A."/>
            <person name="Seah K."/>
            <person name="Emmerich C."/>
        </authorList>
    </citation>
    <scope>NUCLEOTIDE SEQUENCE</scope>
    <source>
        <strain evidence="3">DP1</strain>
    </source>
</reference>
<proteinExistence type="predicted"/>
<evidence type="ECO:0000313" key="4">
    <source>
        <dbReference type="Proteomes" id="UP001295684"/>
    </source>
</evidence>
<keyword evidence="1" id="KW-0175">Coiled coil</keyword>
<feature type="coiled-coil region" evidence="1">
    <location>
        <begin position="506"/>
        <end position="555"/>
    </location>
</feature>
<evidence type="ECO:0000313" key="3">
    <source>
        <dbReference type="EMBL" id="CAI2374079.1"/>
    </source>
</evidence>
<feature type="region of interest" description="Disordered" evidence="2">
    <location>
        <begin position="119"/>
        <end position="145"/>
    </location>
</feature>
<organism evidence="3 4">
    <name type="scientific">Euplotes crassus</name>
    <dbReference type="NCBI Taxonomy" id="5936"/>
    <lineage>
        <taxon>Eukaryota</taxon>
        <taxon>Sar</taxon>
        <taxon>Alveolata</taxon>
        <taxon>Ciliophora</taxon>
        <taxon>Intramacronucleata</taxon>
        <taxon>Spirotrichea</taxon>
        <taxon>Hypotrichia</taxon>
        <taxon>Euplotida</taxon>
        <taxon>Euplotidae</taxon>
        <taxon>Moneuplotes</taxon>
    </lineage>
</organism>
<evidence type="ECO:0000256" key="2">
    <source>
        <dbReference type="SAM" id="MobiDB-lite"/>
    </source>
</evidence>
<accession>A0AAD1XK25</accession>
<feature type="coiled-coil region" evidence="1">
    <location>
        <begin position="759"/>
        <end position="786"/>
    </location>
</feature>
<keyword evidence="4" id="KW-1185">Reference proteome</keyword>
<evidence type="ECO:0000256" key="1">
    <source>
        <dbReference type="SAM" id="Coils"/>
    </source>
</evidence>
<dbReference type="Proteomes" id="UP001295684">
    <property type="component" value="Unassembled WGS sequence"/>
</dbReference>